<keyword evidence="3 6" id="KW-0812">Transmembrane</keyword>
<dbReference type="InterPro" id="IPR005349">
    <property type="entry name" value="TMEM14"/>
</dbReference>
<evidence type="ECO:0000313" key="7">
    <source>
        <dbReference type="EMBL" id="EGV62499.1"/>
    </source>
</evidence>
<dbReference type="PANTHER" id="PTHR12668:SF53">
    <property type="entry name" value="TMEM14 PROTEIN HOMOLOG YJR085C"/>
    <property type="match status" value="1"/>
</dbReference>
<proteinExistence type="inferred from homology"/>
<gene>
    <name evidence="8" type="ORF">CANTEDRAFT_114840</name>
</gene>
<comment type="similarity">
    <text evidence="2">Belongs to the TMEM14 family.</text>
</comment>
<comment type="subcellular location">
    <subcellularLocation>
        <location evidence="1">Membrane</location>
    </subcellularLocation>
</comment>
<dbReference type="EMBL" id="GL996527">
    <property type="protein sequence ID" value="EGV62500.1"/>
    <property type="molecule type" value="Genomic_DNA"/>
</dbReference>
<keyword evidence="9" id="KW-1185">Reference proteome</keyword>
<dbReference type="GO" id="GO:0016020">
    <property type="term" value="C:membrane"/>
    <property type="evidence" value="ECO:0007669"/>
    <property type="project" value="UniProtKB-SubCell"/>
</dbReference>
<dbReference type="Pfam" id="PF03647">
    <property type="entry name" value="Tmemb_14"/>
    <property type="match status" value="1"/>
</dbReference>
<dbReference type="OrthoDB" id="5620at2759"/>
<organism evidence="9">
    <name type="scientific">Candida tenuis (strain ATCC 10573 / BCRC 21748 / CBS 615 / JCM 9827 / NBRC 10315 / NRRL Y-1498 / VKM Y-70)</name>
    <name type="common">Yeast</name>
    <name type="synonym">Yamadazyma tenuis</name>
    <dbReference type="NCBI Taxonomy" id="590646"/>
    <lineage>
        <taxon>Eukaryota</taxon>
        <taxon>Fungi</taxon>
        <taxon>Dikarya</taxon>
        <taxon>Ascomycota</taxon>
        <taxon>Saccharomycotina</taxon>
        <taxon>Pichiomycetes</taxon>
        <taxon>Debaryomycetaceae</taxon>
        <taxon>Yamadazyma</taxon>
    </lineage>
</organism>
<evidence type="ECO:0000256" key="1">
    <source>
        <dbReference type="ARBA" id="ARBA00004370"/>
    </source>
</evidence>
<feature type="transmembrane region" description="Helical" evidence="6">
    <location>
        <begin position="26"/>
        <end position="46"/>
    </location>
</feature>
<evidence type="ECO:0000313" key="9">
    <source>
        <dbReference type="Proteomes" id="UP000000707"/>
    </source>
</evidence>
<evidence type="ECO:0000256" key="5">
    <source>
        <dbReference type="ARBA" id="ARBA00023136"/>
    </source>
</evidence>
<dbReference type="eggNOG" id="KOG4267">
    <property type="taxonomic scope" value="Eukaryota"/>
</dbReference>
<sequence>MEHPAYSLAGLCAIGGFMGYSRKGSVPSLVAGTAFTILYGTAGYLLKQNADWGLEIALGSSSVLLLAGISRSISSGFKKPVPLLLLGLGALSSAYYLKKYDQFYPLFS</sequence>
<name>G3BA72_CANTC</name>
<dbReference type="RefSeq" id="XP_006688670.1">
    <property type="nucleotide sequence ID" value="XM_006688607.1"/>
</dbReference>
<dbReference type="HOGENOM" id="CLU_096652_3_1_1"/>
<keyword evidence="4 6" id="KW-1133">Transmembrane helix</keyword>
<evidence type="ECO:0000256" key="6">
    <source>
        <dbReference type="SAM" id="Phobius"/>
    </source>
</evidence>
<evidence type="ECO:0000256" key="2">
    <source>
        <dbReference type="ARBA" id="ARBA00007590"/>
    </source>
</evidence>
<evidence type="ECO:0000313" key="8">
    <source>
        <dbReference type="EMBL" id="EGV62500.1"/>
    </source>
</evidence>
<keyword evidence="5 6" id="KW-0472">Membrane</keyword>
<dbReference type="Gene3D" id="1.10.10.1740">
    <property type="entry name" value="Transmembrane protein 14-like"/>
    <property type="match status" value="1"/>
</dbReference>
<accession>G3BA72</accession>
<dbReference type="Proteomes" id="UP000000707">
    <property type="component" value="Unassembled WGS sequence"/>
</dbReference>
<feature type="transmembrane region" description="Helical" evidence="6">
    <location>
        <begin position="81"/>
        <end position="97"/>
    </location>
</feature>
<feature type="transmembrane region" description="Helical" evidence="6">
    <location>
        <begin position="52"/>
        <end position="69"/>
    </location>
</feature>
<dbReference type="InterPro" id="IPR044890">
    <property type="entry name" value="TMEM14_sf"/>
</dbReference>
<reference evidence="8 9" key="1">
    <citation type="journal article" date="2011" name="Proc. Natl. Acad. Sci. U.S.A.">
        <title>Comparative genomics of xylose-fermenting fungi for enhanced biofuel production.</title>
        <authorList>
            <person name="Wohlbach D.J."/>
            <person name="Kuo A."/>
            <person name="Sato T.K."/>
            <person name="Potts K.M."/>
            <person name="Salamov A.A."/>
            <person name="LaButti K.M."/>
            <person name="Sun H."/>
            <person name="Clum A."/>
            <person name="Pangilinan J.L."/>
            <person name="Lindquist E.A."/>
            <person name="Lucas S."/>
            <person name="Lapidus A."/>
            <person name="Jin M."/>
            <person name="Gunawan C."/>
            <person name="Balan V."/>
            <person name="Dale B.E."/>
            <person name="Jeffries T.W."/>
            <person name="Zinkel R."/>
            <person name="Barry K.W."/>
            <person name="Grigoriev I.V."/>
            <person name="Gasch A.P."/>
        </authorList>
    </citation>
    <scope>NUCLEOTIDE SEQUENCE [LARGE SCALE GENOMIC DNA]</scope>
    <source>
        <strain evidence="8">ATCC 10573</strain>
        <strain evidence="9">ATCC 10573 / BCRC 21748 / CBS 615 / JCM 9827 / NBRC 10315 / NRRL Y-1498 / VKM Y-70</strain>
    </source>
</reference>
<protein>
    <submittedName>
        <fullName evidence="7">TMEM14-domain-containing protein</fullName>
    </submittedName>
</protein>
<dbReference type="KEGG" id="cten:18247606"/>
<dbReference type="EMBL" id="GL996527">
    <property type="protein sequence ID" value="EGV62499.1"/>
    <property type="molecule type" value="Genomic_DNA"/>
</dbReference>
<dbReference type="AlphaFoldDB" id="G3BA72"/>
<dbReference type="GeneID" id="18247606"/>
<dbReference type="PANTHER" id="PTHR12668">
    <property type="entry name" value="TRANSMEMBRANE PROTEIN 14, 15"/>
    <property type="match status" value="1"/>
</dbReference>
<evidence type="ECO:0000256" key="4">
    <source>
        <dbReference type="ARBA" id="ARBA00022989"/>
    </source>
</evidence>
<evidence type="ECO:0000256" key="3">
    <source>
        <dbReference type="ARBA" id="ARBA00022692"/>
    </source>
</evidence>